<keyword evidence="7" id="KW-0448">Lipopolysaccharide biosynthesis</keyword>
<evidence type="ECO:0000256" key="6">
    <source>
        <dbReference type="ARBA" id="ARBA00049183"/>
    </source>
</evidence>
<evidence type="ECO:0000313" key="10">
    <source>
        <dbReference type="Proteomes" id="UP001059912"/>
    </source>
</evidence>
<evidence type="ECO:0000256" key="5">
    <source>
        <dbReference type="ARBA" id="ARBA00031445"/>
    </source>
</evidence>
<dbReference type="PANTHER" id="PTHR42755">
    <property type="entry name" value="3-DEOXY-MANNO-OCTULOSONATE CYTIDYLYLTRANSFERASE"/>
    <property type="match status" value="1"/>
</dbReference>
<feature type="transmembrane region" description="Helical" evidence="7">
    <location>
        <begin position="6"/>
        <end position="23"/>
    </location>
</feature>
<evidence type="ECO:0000256" key="2">
    <source>
        <dbReference type="ARBA" id="ARBA00012621"/>
    </source>
</evidence>
<dbReference type="Gene3D" id="3.40.50.11720">
    <property type="entry name" value="3-Deoxy-D-manno-octulosonic-acid transferase, N-terminal domain"/>
    <property type="match status" value="1"/>
</dbReference>
<dbReference type="Pfam" id="PF04413">
    <property type="entry name" value="Glycos_transf_N"/>
    <property type="match status" value="1"/>
</dbReference>
<keyword evidence="7" id="KW-1133">Transmembrane helix</keyword>
<evidence type="ECO:0000256" key="3">
    <source>
        <dbReference type="ARBA" id="ARBA00019077"/>
    </source>
</evidence>
<dbReference type="InterPro" id="IPR039901">
    <property type="entry name" value="Kdotransferase"/>
</dbReference>
<comment type="pathway">
    <text evidence="1 7">Bacterial outer membrane biogenesis; LPS core biosynthesis.</text>
</comment>
<comment type="subcellular location">
    <subcellularLocation>
        <location evidence="7">Cell membrane</location>
    </subcellularLocation>
</comment>
<gene>
    <name evidence="9" type="ORF">HB762_12090</name>
</gene>
<dbReference type="InterPro" id="IPR007507">
    <property type="entry name" value="Glycos_transf_N"/>
</dbReference>
<dbReference type="GO" id="GO:0016740">
    <property type="term" value="F:transferase activity"/>
    <property type="evidence" value="ECO:0007669"/>
    <property type="project" value="UniProtKB-KW"/>
</dbReference>
<keyword evidence="7" id="KW-0472">Membrane</keyword>
<evidence type="ECO:0000256" key="4">
    <source>
        <dbReference type="ARBA" id="ARBA00022679"/>
    </source>
</evidence>
<comment type="similarity">
    <text evidence="7">Belongs to the glycosyltransferase group 1 family.</text>
</comment>
<dbReference type="InterPro" id="IPR038107">
    <property type="entry name" value="Glycos_transf_N_sf"/>
</dbReference>
<sequence>MLIRFFYTLLLALASPFLLFGLYKSKPNKPKFGQRWKEHFGITPKLEATEHPIWIHAVSVGESIAATPFIKALKEQNPDQPILVTTTTSTGAEQIAKLGDLVEHRYMPIDFAFAVKRFLKTTQPKQMLIIETELWPNTLNEVHKAGIPISVINARLSEKSCSNYAKIQPLFNLMLPCLTQVLCQTESDANRFERLGVDKDKLKVTGSIKFDIQISDDVKEKSKILRQELGQNRPVWIAASTHKGEDEQILAAHKRVLESHPGALLILVPRHPERFDIVFELCQKQGFSTVRRTSQAKVTESDQVYLGDTMGEMLTLIGAADFCFMGGSLIGDKVGGHNIIEPLALSVPVLSGPSYYNFQEIVDTYIEQGFVTIVQKETLGTEVLRLLNRQANISLSAIKVTNSPIQTTIYHLIQREQ</sequence>
<keyword evidence="4 7" id="KW-0808">Transferase</keyword>
<dbReference type="EMBL" id="CP050470">
    <property type="protein sequence ID" value="UTZ32092.1"/>
    <property type="molecule type" value="Genomic_DNA"/>
</dbReference>
<evidence type="ECO:0000256" key="7">
    <source>
        <dbReference type="RuleBase" id="RU365103"/>
    </source>
</evidence>
<keyword evidence="10" id="KW-1185">Reference proteome</keyword>
<evidence type="ECO:0000313" key="9">
    <source>
        <dbReference type="EMBL" id="UTZ32092.1"/>
    </source>
</evidence>
<comment type="function">
    <text evidence="7">Involved in lipopolysaccharide (LPS) biosynthesis. Catalyzes the transfer of 3-deoxy-D-manno-octulosonate (Kdo) residue(s) from CMP-Kdo to lipid IV(A), the tetraacyldisaccharide-1,4'-bisphosphate precursor of lipid A.</text>
</comment>
<proteinExistence type="inferred from homology"/>
<feature type="domain" description="3-deoxy-D-manno-octulosonic-acid transferase N-terminal" evidence="8">
    <location>
        <begin position="34"/>
        <end position="212"/>
    </location>
</feature>
<dbReference type="Gene3D" id="3.40.50.2000">
    <property type="entry name" value="Glycogen Phosphorylase B"/>
    <property type="match status" value="1"/>
</dbReference>
<name>A0ABY5ICS2_9VIBR</name>
<dbReference type="RefSeq" id="WP_255898585.1">
    <property type="nucleotide sequence ID" value="NZ_CP050463.1"/>
</dbReference>
<dbReference type="NCBIfam" id="NF004388">
    <property type="entry name" value="PRK05749.1-4"/>
    <property type="match status" value="1"/>
</dbReference>
<dbReference type="SUPFAM" id="SSF53756">
    <property type="entry name" value="UDP-Glycosyltransferase/glycogen phosphorylase"/>
    <property type="match status" value="1"/>
</dbReference>
<reference evidence="9" key="1">
    <citation type="submission" date="2020-03" db="EMBL/GenBank/DDBJ databases">
        <title>Five strains of Vibrio campbellii isolated from Mariana Trench.</title>
        <authorList>
            <person name="Liang J."/>
            <person name="Zhang X.-H."/>
        </authorList>
    </citation>
    <scope>NUCLEOTIDE SEQUENCE</scope>
    <source>
        <strain evidence="9">LJC013</strain>
    </source>
</reference>
<keyword evidence="7" id="KW-0812">Transmembrane</keyword>
<accession>A0ABY5ICS2</accession>
<comment type="catalytic activity">
    <reaction evidence="6 7">
        <text>lipid IVA (E. coli) + CMP-3-deoxy-beta-D-manno-octulosonate = alpha-Kdo-(2-&gt;6)-lipid IVA (E. coli) + CMP + H(+)</text>
        <dbReference type="Rhea" id="RHEA:28066"/>
        <dbReference type="ChEBI" id="CHEBI:15378"/>
        <dbReference type="ChEBI" id="CHEBI:58603"/>
        <dbReference type="ChEBI" id="CHEBI:60364"/>
        <dbReference type="ChEBI" id="CHEBI:60377"/>
        <dbReference type="ChEBI" id="CHEBI:85987"/>
        <dbReference type="EC" id="2.4.99.12"/>
    </reaction>
</comment>
<evidence type="ECO:0000259" key="8">
    <source>
        <dbReference type="Pfam" id="PF04413"/>
    </source>
</evidence>
<dbReference type="PANTHER" id="PTHR42755:SF1">
    <property type="entry name" value="3-DEOXY-D-MANNO-OCTULOSONIC ACID TRANSFERASE, MITOCHONDRIAL-RELATED"/>
    <property type="match status" value="1"/>
</dbReference>
<dbReference type="EC" id="2.4.99.12" evidence="2 7"/>
<organism evidence="9 10">
    <name type="scientific">Vibrio campbellii</name>
    <dbReference type="NCBI Taxonomy" id="680"/>
    <lineage>
        <taxon>Bacteria</taxon>
        <taxon>Pseudomonadati</taxon>
        <taxon>Pseudomonadota</taxon>
        <taxon>Gammaproteobacteria</taxon>
        <taxon>Vibrionales</taxon>
        <taxon>Vibrionaceae</taxon>
        <taxon>Vibrio</taxon>
    </lineage>
</organism>
<keyword evidence="7" id="KW-1003">Cell membrane</keyword>
<dbReference type="Proteomes" id="UP001059912">
    <property type="component" value="Chromosome 1"/>
</dbReference>
<protein>
    <recommendedName>
        <fullName evidence="3 7">3-deoxy-D-manno-octulosonic acid transferase</fullName>
        <shortName evidence="7">Kdo transferase</shortName>
        <ecNumber evidence="2 7">2.4.99.12</ecNumber>
    </recommendedName>
    <alternativeName>
        <fullName evidence="5 7">Lipid IV(A) 3-deoxy-D-manno-octulosonic acid transferase</fullName>
    </alternativeName>
</protein>
<evidence type="ECO:0000256" key="1">
    <source>
        <dbReference type="ARBA" id="ARBA00004713"/>
    </source>
</evidence>